<dbReference type="InterPro" id="IPR029058">
    <property type="entry name" value="AB_hydrolase_fold"/>
</dbReference>
<dbReference type="Gene3D" id="3.40.50.1820">
    <property type="entry name" value="alpha/beta hydrolase"/>
    <property type="match status" value="1"/>
</dbReference>
<keyword evidence="3" id="KW-1185">Reference proteome</keyword>
<dbReference type="SUPFAM" id="SSF53474">
    <property type="entry name" value="alpha/beta-Hydrolases"/>
    <property type="match status" value="1"/>
</dbReference>
<dbReference type="GO" id="GO:0016020">
    <property type="term" value="C:membrane"/>
    <property type="evidence" value="ECO:0007669"/>
    <property type="project" value="TreeGrafter"/>
</dbReference>
<sequence length="278" mass="31326">MGTVISSRLPGVLSRRTQSRLSVEIFHADSERELQFLLVHGAMDRKSSMRRLALKLAPSRVITYDRRGYDESLALHPLQDISELSPEEQVADIWGLCEGRPTIVFGHSMGGTLALHYASQIPPDLKGLVTYESPLPSEDWWPIWIAKESELEAAIDPKQAADRAERFMISVLGEKRWRRLPREFQQRRRAEGVTLVAEMAYLASKDYQIPYENIEVPLFSLVGQDASERHQAAQIHLCEYVRDTRCAQVIGAGHGAHIANPTAIAEILQATREVVGYK</sequence>
<feature type="domain" description="AB hydrolase-1" evidence="1">
    <location>
        <begin position="36"/>
        <end position="266"/>
    </location>
</feature>
<name>A0A1M4T317_9ACTN</name>
<dbReference type="Pfam" id="PF12697">
    <property type="entry name" value="Abhydrolase_6"/>
    <property type="match status" value="1"/>
</dbReference>
<accession>A0A1M4T317</accession>
<dbReference type="Proteomes" id="UP000184295">
    <property type="component" value="Unassembled WGS sequence"/>
</dbReference>
<dbReference type="AlphaFoldDB" id="A0A1M4T317"/>
<dbReference type="PANTHER" id="PTHR43798:SF33">
    <property type="entry name" value="HYDROLASE, PUTATIVE (AFU_ORTHOLOGUE AFUA_2G14860)-RELATED"/>
    <property type="match status" value="1"/>
</dbReference>
<dbReference type="PANTHER" id="PTHR43798">
    <property type="entry name" value="MONOACYLGLYCEROL LIPASE"/>
    <property type="match status" value="1"/>
</dbReference>
<dbReference type="OrthoDB" id="9769541at2"/>
<dbReference type="EMBL" id="FQUL01000004">
    <property type="protein sequence ID" value="SHE38831.1"/>
    <property type="molecule type" value="Genomic_DNA"/>
</dbReference>
<dbReference type="InterPro" id="IPR050266">
    <property type="entry name" value="AB_hydrolase_sf"/>
</dbReference>
<organism evidence="2 3">
    <name type="scientific">Ferrithrix thermotolerans DSM 19514</name>
    <dbReference type="NCBI Taxonomy" id="1121881"/>
    <lineage>
        <taxon>Bacteria</taxon>
        <taxon>Bacillati</taxon>
        <taxon>Actinomycetota</taxon>
        <taxon>Acidimicrobiia</taxon>
        <taxon>Acidimicrobiales</taxon>
        <taxon>Acidimicrobiaceae</taxon>
        <taxon>Ferrithrix</taxon>
    </lineage>
</organism>
<gene>
    <name evidence="2" type="ORF">SAMN02745225_00474</name>
</gene>
<evidence type="ECO:0000313" key="3">
    <source>
        <dbReference type="Proteomes" id="UP000184295"/>
    </source>
</evidence>
<proteinExistence type="predicted"/>
<evidence type="ECO:0000313" key="2">
    <source>
        <dbReference type="EMBL" id="SHE38831.1"/>
    </source>
</evidence>
<dbReference type="GO" id="GO:0003824">
    <property type="term" value="F:catalytic activity"/>
    <property type="evidence" value="ECO:0007669"/>
    <property type="project" value="UniProtKB-ARBA"/>
</dbReference>
<reference evidence="3" key="1">
    <citation type="submission" date="2016-11" db="EMBL/GenBank/DDBJ databases">
        <authorList>
            <person name="Varghese N."/>
            <person name="Submissions S."/>
        </authorList>
    </citation>
    <scope>NUCLEOTIDE SEQUENCE [LARGE SCALE GENOMIC DNA]</scope>
    <source>
        <strain evidence="3">DSM 19514</strain>
    </source>
</reference>
<protein>
    <submittedName>
        <fullName evidence="2">Pimeloyl-ACP methyl ester carboxylesterase</fullName>
    </submittedName>
</protein>
<evidence type="ECO:0000259" key="1">
    <source>
        <dbReference type="Pfam" id="PF12697"/>
    </source>
</evidence>
<dbReference type="STRING" id="1121881.SAMN02745225_00474"/>
<dbReference type="InterPro" id="IPR000073">
    <property type="entry name" value="AB_hydrolase_1"/>
</dbReference>